<dbReference type="GO" id="GO:0003677">
    <property type="term" value="F:DNA binding"/>
    <property type="evidence" value="ECO:0007669"/>
    <property type="project" value="InterPro"/>
</dbReference>
<dbReference type="AlphaFoldDB" id="A0AAW7QZM5"/>
<evidence type="ECO:0000259" key="1">
    <source>
        <dbReference type="Pfam" id="PF08281"/>
    </source>
</evidence>
<protein>
    <recommendedName>
        <fullName evidence="1">RNA polymerase sigma factor 70 region 4 type 2 domain-containing protein</fullName>
    </recommendedName>
</protein>
<dbReference type="InterPro" id="IPR013249">
    <property type="entry name" value="RNA_pol_sigma70_r4_t2"/>
</dbReference>
<comment type="caution">
    <text evidence="2">The sequence shown here is derived from an EMBL/GenBank/DDBJ whole genome shotgun (WGS) entry which is preliminary data.</text>
</comment>
<accession>A0AAW7QZM5</accession>
<organism evidence="2 3">
    <name type="scientific">Pseudidiomarina terrestris</name>
    <dbReference type="NCBI Taxonomy" id="2820060"/>
    <lineage>
        <taxon>Bacteria</taxon>
        <taxon>Pseudomonadati</taxon>
        <taxon>Pseudomonadota</taxon>
        <taxon>Gammaproteobacteria</taxon>
        <taxon>Alteromonadales</taxon>
        <taxon>Idiomarinaceae</taxon>
        <taxon>Pseudidiomarina</taxon>
    </lineage>
</organism>
<feature type="domain" description="RNA polymerase sigma factor 70 region 4 type 2" evidence="1">
    <location>
        <begin position="29"/>
        <end position="60"/>
    </location>
</feature>
<name>A0AAW7QZM5_9GAMM</name>
<dbReference type="Proteomes" id="UP001169492">
    <property type="component" value="Unassembled WGS sequence"/>
</dbReference>
<dbReference type="Gene3D" id="1.10.10.10">
    <property type="entry name" value="Winged helix-like DNA-binding domain superfamily/Winged helix DNA-binding domain"/>
    <property type="match status" value="1"/>
</dbReference>
<dbReference type="SUPFAM" id="SSF88659">
    <property type="entry name" value="Sigma3 and sigma4 domains of RNA polymerase sigma factors"/>
    <property type="match status" value="1"/>
</dbReference>
<evidence type="ECO:0000313" key="2">
    <source>
        <dbReference type="EMBL" id="MDN7124006.1"/>
    </source>
</evidence>
<dbReference type="Pfam" id="PF08281">
    <property type="entry name" value="Sigma70_r4_2"/>
    <property type="match status" value="1"/>
</dbReference>
<evidence type="ECO:0000313" key="3">
    <source>
        <dbReference type="Proteomes" id="UP001169492"/>
    </source>
</evidence>
<dbReference type="GO" id="GO:0006352">
    <property type="term" value="P:DNA-templated transcription initiation"/>
    <property type="evidence" value="ECO:0007669"/>
    <property type="project" value="InterPro"/>
</dbReference>
<dbReference type="InterPro" id="IPR013324">
    <property type="entry name" value="RNA_pol_sigma_r3/r4-like"/>
</dbReference>
<sequence length="67" mass="7724">MDDAVLGANALRLKNNLISLNLRFRCIVFLHELEIRTIALLLELPEGTVKSRLHRARNKLKILYLAE</sequence>
<reference evidence="2 3" key="1">
    <citation type="submission" date="2021-03" db="EMBL/GenBank/DDBJ databases">
        <title>Pseudidiomarina terrestris, a new bacterium isolated from saline soil.</title>
        <authorList>
            <person name="Galisteo C."/>
            <person name="De La Haba R."/>
            <person name="Sanchez-Porro C."/>
            <person name="Ventosa A."/>
        </authorList>
    </citation>
    <scope>NUCLEOTIDE SEQUENCE [LARGE SCALE GENOMIC DNA]</scope>
    <source>
        <strain evidence="2 3">1APP75-32.1</strain>
    </source>
</reference>
<gene>
    <name evidence="2" type="ORF">J6I90_03875</name>
</gene>
<dbReference type="EMBL" id="JAGGJB010000002">
    <property type="protein sequence ID" value="MDN7124006.1"/>
    <property type="molecule type" value="Genomic_DNA"/>
</dbReference>
<proteinExistence type="predicted"/>
<dbReference type="GO" id="GO:0016987">
    <property type="term" value="F:sigma factor activity"/>
    <property type="evidence" value="ECO:0007669"/>
    <property type="project" value="InterPro"/>
</dbReference>
<dbReference type="InterPro" id="IPR036388">
    <property type="entry name" value="WH-like_DNA-bd_sf"/>
</dbReference>